<gene>
    <name evidence="2" type="ORF">IE331_11190</name>
</gene>
<evidence type="ECO:0000313" key="3">
    <source>
        <dbReference type="Proteomes" id="UP000616839"/>
    </source>
</evidence>
<organism evidence="2 3">
    <name type="scientific">Nocardioides donggukensis</name>
    <dbReference type="NCBI Taxonomy" id="2774019"/>
    <lineage>
        <taxon>Bacteria</taxon>
        <taxon>Bacillati</taxon>
        <taxon>Actinomycetota</taxon>
        <taxon>Actinomycetes</taxon>
        <taxon>Propionibacteriales</taxon>
        <taxon>Nocardioidaceae</taxon>
        <taxon>Nocardioides</taxon>
    </lineage>
</organism>
<proteinExistence type="predicted"/>
<sequence>MGPTTGLTTRPATAARWAGLGYLALFLLAIFANFLAVGAVLDPESPRSTFADLTASETTFRFGAAAFLAVFLIDIVVAWALYVLFRGLHRDLSLLAAWSRLVYTVFLGVALVYLFQALELVRIGGDDRGRLEGDVLLALQSFDMTWVIGLAAFGVHLVLLGRLLLATPGAPRWLGWVVVVAGVAYVVDTVAHLVLADYPAYADVFLAVVAVPSVVGEFGVTVWLLLVAAGRRPVPAVSAGSEHEGRLEGHALRG</sequence>
<feature type="transmembrane region" description="Helical" evidence="1">
    <location>
        <begin position="61"/>
        <end position="85"/>
    </location>
</feature>
<protein>
    <submittedName>
        <fullName evidence="2">DUF4386 domain-containing protein</fullName>
    </submittedName>
</protein>
<feature type="transmembrane region" description="Helical" evidence="1">
    <location>
        <begin position="97"/>
        <end position="115"/>
    </location>
</feature>
<name>A0A927K715_9ACTN</name>
<feature type="transmembrane region" description="Helical" evidence="1">
    <location>
        <begin position="135"/>
        <end position="161"/>
    </location>
</feature>
<feature type="transmembrane region" description="Helical" evidence="1">
    <location>
        <begin position="201"/>
        <end position="226"/>
    </location>
</feature>
<keyword evidence="1" id="KW-0812">Transmembrane</keyword>
<dbReference type="InterPro" id="IPR025495">
    <property type="entry name" value="DUF4386"/>
</dbReference>
<comment type="caution">
    <text evidence="2">The sequence shown here is derived from an EMBL/GenBank/DDBJ whole genome shotgun (WGS) entry which is preliminary data.</text>
</comment>
<dbReference type="EMBL" id="JACYXZ010000003">
    <property type="protein sequence ID" value="MBD8870188.1"/>
    <property type="molecule type" value="Genomic_DNA"/>
</dbReference>
<keyword evidence="1" id="KW-1133">Transmembrane helix</keyword>
<keyword evidence="1" id="KW-0472">Membrane</keyword>
<feature type="transmembrane region" description="Helical" evidence="1">
    <location>
        <begin position="20"/>
        <end position="41"/>
    </location>
</feature>
<dbReference type="Proteomes" id="UP000616839">
    <property type="component" value="Unassembled WGS sequence"/>
</dbReference>
<dbReference type="Pfam" id="PF14329">
    <property type="entry name" value="DUF4386"/>
    <property type="match status" value="1"/>
</dbReference>
<feature type="transmembrane region" description="Helical" evidence="1">
    <location>
        <begin position="173"/>
        <end position="195"/>
    </location>
</feature>
<dbReference type="AlphaFoldDB" id="A0A927K715"/>
<keyword evidence="3" id="KW-1185">Reference proteome</keyword>
<reference evidence="2" key="1">
    <citation type="submission" date="2020-09" db="EMBL/GenBank/DDBJ databases">
        <title>Nocardioides sp. strain MJB4 16S ribosomal RNA gene Genome sequencing and assembly.</title>
        <authorList>
            <person name="Kim I."/>
        </authorList>
    </citation>
    <scope>NUCLEOTIDE SEQUENCE</scope>
    <source>
        <strain evidence="2">MJB4</strain>
    </source>
</reference>
<accession>A0A927K715</accession>
<evidence type="ECO:0000313" key="2">
    <source>
        <dbReference type="EMBL" id="MBD8870188.1"/>
    </source>
</evidence>
<evidence type="ECO:0000256" key="1">
    <source>
        <dbReference type="SAM" id="Phobius"/>
    </source>
</evidence>
<dbReference type="RefSeq" id="WP_192143525.1">
    <property type="nucleotide sequence ID" value="NZ_JACYXZ010000003.1"/>
</dbReference>